<feature type="transmembrane region" description="Helical" evidence="10">
    <location>
        <begin position="122"/>
        <end position="142"/>
    </location>
</feature>
<gene>
    <name evidence="12" type="ORF">AFL01nite_13230</name>
</gene>
<dbReference type="InterPro" id="IPR001173">
    <property type="entry name" value="Glyco_trans_2-like"/>
</dbReference>
<comment type="pathway">
    <text evidence="7">Carotenoid biosynthesis; staphyloxanthin biosynthesis; staphyloxanthin from farnesyl diphosphate: step 4/5.</text>
</comment>
<evidence type="ECO:0000256" key="8">
    <source>
        <dbReference type="ARBA" id="ARBA00038120"/>
    </source>
</evidence>
<evidence type="ECO:0000256" key="9">
    <source>
        <dbReference type="ARBA" id="ARBA00040345"/>
    </source>
</evidence>
<dbReference type="GO" id="GO:0016757">
    <property type="term" value="F:glycosyltransferase activity"/>
    <property type="evidence" value="ECO:0007669"/>
    <property type="project" value="UniProtKB-KW"/>
</dbReference>
<evidence type="ECO:0000256" key="10">
    <source>
        <dbReference type="SAM" id="Phobius"/>
    </source>
</evidence>
<keyword evidence="12" id="KW-0378">Hydrolase</keyword>
<name>A0A512HU69_9ACTN</name>
<evidence type="ECO:0000256" key="7">
    <source>
        <dbReference type="ARBA" id="ARBA00037904"/>
    </source>
</evidence>
<dbReference type="EMBL" id="BJZQ01000004">
    <property type="protein sequence ID" value="GEO88996.1"/>
    <property type="molecule type" value="Genomic_DNA"/>
</dbReference>
<feature type="domain" description="Glycosyltransferase 2-like" evidence="11">
    <location>
        <begin position="2"/>
        <end position="121"/>
    </location>
</feature>
<dbReference type="AlphaFoldDB" id="A0A512HU69"/>
<evidence type="ECO:0000256" key="5">
    <source>
        <dbReference type="ARBA" id="ARBA00023136"/>
    </source>
</evidence>
<keyword evidence="2" id="KW-1003">Cell membrane</keyword>
<dbReference type="GO" id="GO:0016787">
    <property type="term" value="F:hydrolase activity"/>
    <property type="evidence" value="ECO:0007669"/>
    <property type="project" value="UniProtKB-KW"/>
</dbReference>
<keyword evidence="10" id="KW-1133">Transmembrane helix</keyword>
<comment type="caution">
    <text evidence="12">The sequence shown here is derived from an EMBL/GenBank/DDBJ whole genome shotgun (WGS) entry which is preliminary data.</text>
</comment>
<evidence type="ECO:0000256" key="3">
    <source>
        <dbReference type="ARBA" id="ARBA00022676"/>
    </source>
</evidence>
<evidence type="ECO:0000256" key="2">
    <source>
        <dbReference type="ARBA" id="ARBA00022475"/>
    </source>
</evidence>
<dbReference type="Gene3D" id="3.90.550.10">
    <property type="entry name" value="Spore Coat Polysaccharide Biosynthesis Protein SpsA, Chain A"/>
    <property type="match status" value="1"/>
</dbReference>
<evidence type="ECO:0000259" key="11">
    <source>
        <dbReference type="Pfam" id="PF00535"/>
    </source>
</evidence>
<evidence type="ECO:0000313" key="12">
    <source>
        <dbReference type="EMBL" id="GEO88996.1"/>
    </source>
</evidence>
<dbReference type="Pfam" id="PF00535">
    <property type="entry name" value="Glycos_transf_2"/>
    <property type="match status" value="1"/>
</dbReference>
<dbReference type="Proteomes" id="UP000321769">
    <property type="component" value="Unassembled WGS sequence"/>
</dbReference>
<dbReference type="InterPro" id="IPR029044">
    <property type="entry name" value="Nucleotide-diphossugar_trans"/>
</dbReference>
<reference evidence="12 13" key="1">
    <citation type="submission" date="2019-07" db="EMBL/GenBank/DDBJ databases">
        <title>Whole genome shotgun sequence of Aeromicrobium flavum NBRC 107625.</title>
        <authorList>
            <person name="Hosoyama A."/>
            <person name="Uohara A."/>
            <person name="Ohji S."/>
            <person name="Ichikawa N."/>
        </authorList>
    </citation>
    <scope>NUCLEOTIDE SEQUENCE [LARGE SCALE GENOMIC DNA]</scope>
    <source>
        <strain evidence="12 13">NBRC 107625</strain>
    </source>
</reference>
<keyword evidence="13" id="KW-1185">Reference proteome</keyword>
<accession>A0A512HU69</accession>
<comment type="subcellular location">
    <subcellularLocation>
        <location evidence="1">Cell membrane</location>
    </subcellularLocation>
</comment>
<evidence type="ECO:0000256" key="1">
    <source>
        <dbReference type="ARBA" id="ARBA00004236"/>
    </source>
</evidence>
<keyword evidence="10" id="KW-0812">Transmembrane</keyword>
<keyword evidence="5 10" id="KW-0472">Membrane</keyword>
<evidence type="ECO:0000313" key="13">
    <source>
        <dbReference type="Proteomes" id="UP000321769"/>
    </source>
</evidence>
<dbReference type="PANTHER" id="PTHR43646">
    <property type="entry name" value="GLYCOSYLTRANSFERASE"/>
    <property type="match status" value="1"/>
</dbReference>
<organism evidence="12 13">
    <name type="scientific">Aeromicrobium flavum</name>
    <dbReference type="NCBI Taxonomy" id="416568"/>
    <lineage>
        <taxon>Bacteria</taxon>
        <taxon>Bacillati</taxon>
        <taxon>Actinomycetota</taxon>
        <taxon>Actinomycetes</taxon>
        <taxon>Propionibacteriales</taxon>
        <taxon>Nocardioidaceae</taxon>
        <taxon>Aeromicrobium</taxon>
    </lineage>
</organism>
<dbReference type="PANTHER" id="PTHR43646:SF2">
    <property type="entry name" value="GLYCOSYLTRANSFERASE 2-LIKE DOMAIN-CONTAINING PROTEIN"/>
    <property type="match status" value="1"/>
</dbReference>
<dbReference type="SUPFAM" id="SSF53448">
    <property type="entry name" value="Nucleotide-diphospho-sugar transferases"/>
    <property type="match status" value="1"/>
</dbReference>
<protein>
    <recommendedName>
        <fullName evidence="9">4,4'-diaponeurosporenoate glycosyltransferase</fullName>
    </recommendedName>
</protein>
<keyword evidence="4" id="KW-0808">Transferase</keyword>
<proteinExistence type="inferred from homology"/>
<keyword evidence="3" id="KW-0328">Glycosyltransferase</keyword>
<dbReference type="GO" id="GO:0005886">
    <property type="term" value="C:plasma membrane"/>
    <property type="evidence" value="ECO:0007669"/>
    <property type="project" value="UniProtKB-SubCell"/>
</dbReference>
<sequence length="237" mass="25973">MIPVHDDATELRACLSRLAAGTELADEIVIVDNASADDSADVARAFGARVVVEPVLGIPVATAAGYDAATGDVIARLDADSRPGPDWIARVARAMADPQVDAVTGPGRFHDLPAVLRPLAGLVYLGAYFALTYLALAHVPLWGSSMAIRRTSWERVRGDVHRFDDVHDDMDLAFVLGPEAVICYDRSLRVGVSARSLRGMPQLRRRMRRAVTTLRLNWAVRPPWVRWQDRLRSISAD</sequence>
<evidence type="ECO:0000256" key="4">
    <source>
        <dbReference type="ARBA" id="ARBA00022679"/>
    </source>
</evidence>
<comment type="function">
    <text evidence="6">Catalyzes the glycosylation of 4,4'-diaponeurosporenoate, i.e. the esterification of glucose at the C1'' position with the carboxyl group of 4,4'-diaponeurosporenic acid, to form glycosyl-4,4'-diaponeurosporenoate. This is a step in the biosynthesis of staphyloxanthin, an orange pigment present in most staphylococci strains.</text>
</comment>
<comment type="similarity">
    <text evidence="8">Belongs to the glycosyltransferase 2 family. CrtQ subfamily.</text>
</comment>
<dbReference type="CDD" id="cd00761">
    <property type="entry name" value="Glyco_tranf_GTA_type"/>
    <property type="match status" value="1"/>
</dbReference>
<evidence type="ECO:0000256" key="6">
    <source>
        <dbReference type="ARBA" id="ARBA00037281"/>
    </source>
</evidence>